<dbReference type="PANTHER" id="PTHR11557">
    <property type="entry name" value="PORPHOBILINOGEN DEAMINASE"/>
    <property type="match status" value="1"/>
</dbReference>
<evidence type="ECO:0000256" key="4">
    <source>
        <dbReference type="ARBA" id="ARBA00011245"/>
    </source>
</evidence>
<dbReference type="NCBIfam" id="TIGR00212">
    <property type="entry name" value="hemC"/>
    <property type="match status" value="1"/>
</dbReference>
<feature type="domain" description="Porphobilinogen deaminase N-terminal" evidence="9">
    <location>
        <begin position="5"/>
        <end position="215"/>
    </location>
</feature>
<sequence length="317" mass="33403">MTVLPIATRESPLALAQARMVQRLLADAHGVADRDAAFPIVGLTTTGDRLTDRKLIDAGGKGLFTKEIDEALFEHRAAIAVHSMKDVPTRMPDGLALAAFLEREDPRDVLLTASGSSRIADLPQGAILGTASLRRQAQALHLRPDLEIVTLRGNVDTRLGKLRSGEVAATFLARAGLKRLGRAEADLDPLDTNEMLPAVAQGIIGLSIREDDDAARDAVAPLDHLPSSLAATAERAFLSALDGSCRTPIAAYAVLEGREMTIRGEALTPDGKQRWADRVTITLGPNAPETAFNAGYALGETVKEAGGEALAAAVAAS</sequence>
<evidence type="ECO:0000256" key="7">
    <source>
        <dbReference type="ARBA" id="ARBA00048169"/>
    </source>
</evidence>
<proteinExistence type="inferred from homology"/>
<dbReference type="PIRSF" id="PIRSF001438">
    <property type="entry name" value="4pyrrol_synth_OHMeBilane_synth"/>
    <property type="match status" value="1"/>
</dbReference>
<gene>
    <name evidence="8 11" type="primary">hemC</name>
    <name evidence="11" type="ORF">ACFOOR_08695</name>
</gene>
<dbReference type="InterPro" id="IPR022418">
    <property type="entry name" value="Porphobilinogen_deaminase_C"/>
</dbReference>
<evidence type="ECO:0000259" key="10">
    <source>
        <dbReference type="Pfam" id="PF03900"/>
    </source>
</evidence>
<dbReference type="HAMAP" id="MF_00260">
    <property type="entry name" value="Porphobil_deam"/>
    <property type="match status" value="1"/>
</dbReference>
<evidence type="ECO:0000256" key="6">
    <source>
        <dbReference type="ARBA" id="ARBA00023244"/>
    </source>
</evidence>
<comment type="subunit">
    <text evidence="4 8">Monomer.</text>
</comment>
<keyword evidence="5 8" id="KW-0808">Transferase</keyword>
<dbReference type="Pfam" id="PF01379">
    <property type="entry name" value="Porphobil_deam"/>
    <property type="match status" value="1"/>
</dbReference>
<comment type="function">
    <text evidence="1 8">Tetrapolymerization of the monopyrrole PBG into the hydroxymethylbilane pre-uroporphyrinogen in several discrete steps.</text>
</comment>
<accession>A0ABV6ZXT6</accession>
<evidence type="ECO:0000256" key="8">
    <source>
        <dbReference type="HAMAP-Rule" id="MF_00260"/>
    </source>
</evidence>
<dbReference type="GO" id="GO:0004418">
    <property type="term" value="F:hydroxymethylbilane synthase activity"/>
    <property type="evidence" value="ECO:0007669"/>
    <property type="project" value="UniProtKB-EC"/>
</dbReference>
<name>A0ABV6ZXT6_9PROT</name>
<evidence type="ECO:0000259" key="9">
    <source>
        <dbReference type="Pfam" id="PF01379"/>
    </source>
</evidence>
<dbReference type="InterPro" id="IPR022419">
    <property type="entry name" value="Porphobilin_deaminase_cofac_BS"/>
</dbReference>
<dbReference type="Proteomes" id="UP001595379">
    <property type="component" value="Unassembled WGS sequence"/>
</dbReference>
<comment type="catalytic activity">
    <reaction evidence="7 8">
        <text>4 porphobilinogen + H2O = hydroxymethylbilane + 4 NH4(+)</text>
        <dbReference type="Rhea" id="RHEA:13185"/>
        <dbReference type="ChEBI" id="CHEBI:15377"/>
        <dbReference type="ChEBI" id="CHEBI:28938"/>
        <dbReference type="ChEBI" id="CHEBI:57845"/>
        <dbReference type="ChEBI" id="CHEBI:58126"/>
        <dbReference type="EC" id="2.5.1.61"/>
    </reaction>
</comment>
<dbReference type="Gene3D" id="3.30.160.40">
    <property type="entry name" value="Porphobilinogen deaminase, C-terminal domain"/>
    <property type="match status" value="1"/>
</dbReference>
<dbReference type="RefSeq" id="WP_343164498.1">
    <property type="nucleotide sequence ID" value="NZ_JBHRSV010000016.1"/>
</dbReference>
<protein>
    <recommendedName>
        <fullName evidence="8">Porphobilinogen deaminase</fullName>
        <shortName evidence="8">PBG</shortName>
        <ecNumber evidence="8">2.5.1.61</ecNumber>
    </recommendedName>
    <alternativeName>
        <fullName evidence="8">Hydroxymethylbilane synthase</fullName>
        <shortName evidence="8">HMBS</shortName>
    </alternativeName>
    <alternativeName>
        <fullName evidence="8">Pre-uroporphyrinogen synthase</fullName>
    </alternativeName>
</protein>
<dbReference type="InterPro" id="IPR022417">
    <property type="entry name" value="Porphobilin_deaminase_N"/>
</dbReference>
<evidence type="ECO:0000313" key="11">
    <source>
        <dbReference type="EMBL" id="MFC2926183.1"/>
    </source>
</evidence>
<evidence type="ECO:0000256" key="1">
    <source>
        <dbReference type="ARBA" id="ARBA00002869"/>
    </source>
</evidence>
<dbReference type="Pfam" id="PF03900">
    <property type="entry name" value="Porphobil_deamC"/>
    <property type="match status" value="1"/>
</dbReference>
<comment type="similarity">
    <text evidence="3 8">Belongs to the HMBS family.</text>
</comment>
<dbReference type="InterPro" id="IPR036803">
    <property type="entry name" value="Porphobilinogen_deaminase_C_sf"/>
</dbReference>
<dbReference type="Gene3D" id="3.40.190.10">
    <property type="entry name" value="Periplasmic binding protein-like II"/>
    <property type="match status" value="2"/>
</dbReference>
<dbReference type="EMBL" id="JBHRSV010000016">
    <property type="protein sequence ID" value="MFC2926183.1"/>
    <property type="molecule type" value="Genomic_DNA"/>
</dbReference>
<comment type="caution">
    <text evidence="11">The sequence shown here is derived from an EMBL/GenBank/DDBJ whole genome shotgun (WGS) entry which is preliminary data.</text>
</comment>
<comment type="cofactor">
    <cofactor evidence="8">
        <name>dipyrromethane</name>
        <dbReference type="ChEBI" id="CHEBI:60342"/>
    </cofactor>
    <text evidence="8">Binds 1 dipyrromethane group covalently.</text>
</comment>
<comment type="miscellaneous">
    <text evidence="8">The porphobilinogen subunits are added to the dipyrromethane group.</text>
</comment>
<evidence type="ECO:0000256" key="3">
    <source>
        <dbReference type="ARBA" id="ARBA00005638"/>
    </source>
</evidence>
<evidence type="ECO:0000256" key="2">
    <source>
        <dbReference type="ARBA" id="ARBA00004735"/>
    </source>
</evidence>
<dbReference type="SUPFAM" id="SSF54782">
    <property type="entry name" value="Porphobilinogen deaminase (hydroxymethylbilane synthase), C-terminal domain"/>
    <property type="match status" value="1"/>
</dbReference>
<feature type="modified residue" description="S-(dipyrrolylmethanemethyl)cysteine" evidence="8">
    <location>
        <position position="245"/>
    </location>
</feature>
<dbReference type="InterPro" id="IPR000860">
    <property type="entry name" value="HemC"/>
</dbReference>
<keyword evidence="12" id="KW-1185">Reference proteome</keyword>
<evidence type="ECO:0000256" key="5">
    <source>
        <dbReference type="ARBA" id="ARBA00022679"/>
    </source>
</evidence>
<dbReference type="PRINTS" id="PR00151">
    <property type="entry name" value="PORPHBDMNASE"/>
</dbReference>
<feature type="domain" description="Porphobilinogen deaminase C-terminal" evidence="10">
    <location>
        <begin position="229"/>
        <end position="303"/>
    </location>
</feature>
<dbReference type="SUPFAM" id="SSF53850">
    <property type="entry name" value="Periplasmic binding protein-like II"/>
    <property type="match status" value="1"/>
</dbReference>
<reference evidence="12" key="1">
    <citation type="journal article" date="2019" name="Int. J. Syst. Evol. Microbiol.">
        <title>The Global Catalogue of Microorganisms (GCM) 10K type strain sequencing project: providing services to taxonomists for standard genome sequencing and annotation.</title>
        <authorList>
            <consortium name="The Broad Institute Genomics Platform"/>
            <consortium name="The Broad Institute Genome Sequencing Center for Infectious Disease"/>
            <person name="Wu L."/>
            <person name="Ma J."/>
        </authorList>
    </citation>
    <scope>NUCLEOTIDE SEQUENCE [LARGE SCALE GENOMIC DNA]</scope>
    <source>
        <strain evidence="12">KCTC 52487</strain>
    </source>
</reference>
<keyword evidence="6 8" id="KW-0627">Porphyrin biosynthesis</keyword>
<organism evidence="11 12">
    <name type="scientific">Hyphobacterium vulgare</name>
    <dbReference type="NCBI Taxonomy" id="1736751"/>
    <lineage>
        <taxon>Bacteria</taxon>
        <taxon>Pseudomonadati</taxon>
        <taxon>Pseudomonadota</taxon>
        <taxon>Alphaproteobacteria</taxon>
        <taxon>Maricaulales</taxon>
        <taxon>Maricaulaceae</taxon>
        <taxon>Hyphobacterium</taxon>
    </lineage>
</organism>
<dbReference type="PROSITE" id="PS00533">
    <property type="entry name" value="PORPHOBILINOGEN_DEAM"/>
    <property type="match status" value="1"/>
</dbReference>
<dbReference type="PANTHER" id="PTHR11557:SF0">
    <property type="entry name" value="PORPHOBILINOGEN DEAMINASE"/>
    <property type="match status" value="1"/>
</dbReference>
<dbReference type="EC" id="2.5.1.61" evidence="8"/>
<comment type="pathway">
    <text evidence="2">Porphyrin-containing compound metabolism; protoporphyrin-IX biosynthesis; coproporphyrinogen-III from 5-aminolevulinate: step 2/4.</text>
</comment>
<evidence type="ECO:0000313" key="12">
    <source>
        <dbReference type="Proteomes" id="UP001595379"/>
    </source>
</evidence>